<protein>
    <submittedName>
        <fullName evidence="1">Uncharacterized protein</fullName>
    </submittedName>
</protein>
<name>A0A1C4FYP4_BACTU</name>
<organism evidence="1 2">
    <name type="scientific">Bacillus thuringiensis</name>
    <dbReference type="NCBI Taxonomy" id="1428"/>
    <lineage>
        <taxon>Bacteria</taxon>
        <taxon>Bacillati</taxon>
        <taxon>Bacillota</taxon>
        <taxon>Bacilli</taxon>
        <taxon>Bacillales</taxon>
        <taxon>Bacillaceae</taxon>
        <taxon>Bacillus</taxon>
        <taxon>Bacillus cereus group</taxon>
    </lineage>
</organism>
<dbReference type="Proteomes" id="UP000195991">
    <property type="component" value="Unassembled WGS sequence"/>
</dbReference>
<dbReference type="AlphaFoldDB" id="A0A1C4FYP4"/>
<gene>
    <name evidence="1" type="ORF">BTT61001_04927</name>
</gene>
<proteinExistence type="predicted"/>
<evidence type="ECO:0000313" key="1">
    <source>
        <dbReference type="EMBL" id="SCC60715.1"/>
    </source>
</evidence>
<dbReference type="EMBL" id="FMBI01000039">
    <property type="protein sequence ID" value="SCC60715.1"/>
    <property type="molecule type" value="Genomic_DNA"/>
</dbReference>
<reference evidence="1 2" key="1">
    <citation type="submission" date="2016-08" db="EMBL/GenBank/DDBJ databases">
        <authorList>
            <person name="Seilhamer J.J."/>
        </authorList>
    </citation>
    <scope>NUCLEOTIDE SEQUENCE [LARGE SCALE GENOMIC DNA]</scope>
    <source>
        <strain evidence="1 2">IEBC_T61001</strain>
    </source>
</reference>
<accession>A0A1C4FYP4</accession>
<sequence length="53" mass="6405">MDMEVIYTKWHNNYDELTIGQKYKASLYKKGWLLIEIGLQRSLYREECFTVVS</sequence>
<evidence type="ECO:0000313" key="2">
    <source>
        <dbReference type="Proteomes" id="UP000195991"/>
    </source>
</evidence>